<evidence type="ECO:0000313" key="2">
    <source>
        <dbReference type="EMBL" id="CAG8496970.1"/>
    </source>
</evidence>
<dbReference type="Pfam" id="PF13649">
    <property type="entry name" value="Methyltransf_25"/>
    <property type="match status" value="1"/>
</dbReference>
<dbReference type="SUPFAM" id="SSF53335">
    <property type="entry name" value="S-adenosyl-L-methionine-dependent methyltransferases"/>
    <property type="match status" value="1"/>
</dbReference>
<dbReference type="CDD" id="cd02440">
    <property type="entry name" value="AdoMet_MTases"/>
    <property type="match status" value="1"/>
</dbReference>
<keyword evidence="3" id="KW-1185">Reference proteome</keyword>
<dbReference type="InterPro" id="IPR029063">
    <property type="entry name" value="SAM-dependent_MTases_sf"/>
</dbReference>
<feature type="domain" description="Methyltransferase" evidence="1">
    <location>
        <begin position="61"/>
        <end position="152"/>
    </location>
</feature>
<dbReference type="Gene3D" id="3.40.50.150">
    <property type="entry name" value="Vaccinia Virus protein VP39"/>
    <property type="match status" value="1"/>
</dbReference>
<dbReference type="PANTHER" id="PTHR43591">
    <property type="entry name" value="METHYLTRANSFERASE"/>
    <property type="match status" value="1"/>
</dbReference>
<gene>
    <name evidence="2" type="ORF">POCULU_LOCUS2372</name>
</gene>
<reference evidence="2" key="1">
    <citation type="submission" date="2021-06" db="EMBL/GenBank/DDBJ databases">
        <authorList>
            <person name="Kallberg Y."/>
            <person name="Tangrot J."/>
            <person name="Rosling A."/>
        </authorList>
    </citation>
    <scope>NUCLEOTIDE SEQUENCE</scope>
    <source>
        <strain evidence="2">IA702</strain>
    </source>
</reference>
<comment type="caution">
    <text evidence="2">The sequence shown here is derived from an EMBL/GenBank/DDBJ whole genome shotgun (WGS) entry which is preliminary data.</text>
</comment>
<dbReference type="EMBL" id="CAJVPJ010000218">
    <property type="protein sequence ID" value="CAG8496970.1"/>
    <property type="molecule type" value="Genomic_DNA"/>
</dbReference>
<evidence type="ECO:0000313" key="3">
    <source>
        <dbReference type="Proteomes" id="UP000789572"/>
    </source>
</evidence>
<proteinExistence type="predicted"/>
<dbReference type="OrthoDB" id="2013972at2759"/>
<name>A0A9N8ZIH4_9GLOM</name>
<accession>A0A9N8ZIH4</accession>
<dbReference type="AlphaFoldDB" id="A0A9N8ZIH4"/>
<dbReference type="InterPro" id="IPR041698">
    <property type="entry name" value="Methyltransf_25"/>
</dbReference>
<dbReference type="Proteomes" id="UP000789572">
    <property type="component" value="Unassembled WGS sequence"/>
</dbReference>
<protein>
    <submittedName>
        <fullName evidence="2">6574_t:CDS:1</fullName>
    </submittedName>
</protein>
<sequence>MSIQFEYIDGRRYQTSMPYFAPVDETEIIRLDLEDTMLRLWWGNSFGSPMAERLNGEGTKVLDVGCGAGSWMCDLAIRYPRTLFVGLDIAPMFPGENPPNAAFLECNILEKLPFPDNTFDFVHQRMLSGGITQKQWENHIIKELVRMTKPTGYVEFVEADSAFYSSGKVTRRISNACKYYNSLKRHAESKGQCGFIGTHIKGILENTQQVTNITHDVKDIVLGNRAGKSGEMALQNILEMLKSLRPALSKSMEITNNHFDALVETFMRETSVYETIWRVHRVYACKIDTPV</sequence>
<organism evidence="2 3">
    <name type="scientific">Paraglomus occultum</name>
    <dbReference type="NCBI Taxonomy" id="144539"/>
    <lineage>
        <taxon>Eukaryota</taxon>
        <taxon>Fungi</taxon>
        <taxon>Fungi incertae sedis</taxon>
        <taxon>Mucoromycota</taxon>
        <taxon>Glomeromycotina</taxon>
        <taxon>Glomeromycetes</taxon>
        <taxon>Paraglomerales</taxon>
        <taxon>Paraglomeraceae</taxon>
        <taxon>Paraglomus</taxon>
    </lineage>
</organism>
<evidence type="ECO:0000259" key="1">
    <source>
        <dbReference type="Pfam" id="PF13649"/>
    </source>
</evidence>